<sequence>MLLAQKPPQAINFRHRRHPASMSGIVVAHPTNTPGVFALAKPLRTPQRGHPRSQSPRCSPRNRVPRPPVERPSRHFPTPPRGRPEQQPSPEATVESKSTDSPSPVRITPRRRKQSPADSPSPETPAPVPASAKPLLPSAPIAVPDHRRASTPPR</sequence>
<organism evidence="2 3">
    <name type="scientific">Sphaerobolus stellatus (strain SS14)</name>
    <dbReference type="NCBI Taxonomy" id="990650"/>
    <lineage>
        <taxon>Eukaryota</taxon>
        <taxon>Fungi</taxon>
        <taxon>Dikarya</taxon>
        <taxon>Basidiomycota</taxon>
        <taxon>Agaricomycotina</taxon>
        <taxon>Agaricomycetes</taxon>
        <taxon>Phallomycetidae</taxon>
        <taxon>Geastrales</taxon>
        <taxon>Sphaerobolaceae</taxon>
        <taxon>Sphaerobolus</taxon>
    </lineage>
</organism>
<feature type="non-terminal residue" evidence="2">
    <location>
        <position position="154"/>
    </location>
</feature>
<feature type="compositionally biased region" description="Polar residues" evidence="1">
    <location>
        <begin position="86"/>
        <end position="102"/>
    </location>
</feature>
<feature type="region of interest" description="Disordered" evidence="1">
    <location>
        <begin position="36"/>
        <end position="154"/>
    </location>
</feature>
<gene>
    <name evidence="2" type="ORF">M422DRAFT_260539</name>
</gene>
<keyword evidence="3" id="KW-1185">Reference proteome</keyword>
<name>A0A0C9VI44_SPHS4</name>
<evidence type="ECO:0000256" key="1">
    <source>
        <dbReference type="SAM" id="MobiDB-lite"/>
    </source>
</evidence>
<proteinExistence type="predicted"/>
<dbReference type="HOGENOM" id="CLU_1708628_0_0_1"/>
<evidence type="ECO:0000313" key="3">
    <source>
        <dbReference type="Proteomes" id="UP000054279"/>
    </source>
</evidence>
<dbReference type="EMBL" id="KN837173">
    <property type="protein sequence ID" value="KIJ36916.1"/>
    <property type="molecule type" value="Genomic_DNA"/>
</dbReference>
<dbReference type="PRINTS" id="PR01217">
    <property type="entry name" value="PRICHEXTENSN"/>
</dbReference>
<protein>
    <submittedName>
        <fullName evidence="2">Uncharacterized protein</fullName>
    </submittedName>
</protein>
<feature type="compositionally biased region" description="Low complexity" evidence="1">
    <location>
        <begin position="129"/>
        <end position="142"/>
    </location>
</feature>
<dbReference type="AlphaFoldDB" id="A0A0C9VI44"/>
<evidence type="ECO:0000313" key="2">
    <source>
        <dbReference type="EMBL" id="KIJ36916.1"/>
    </source>
</evidence>
<accession>A0A0C9VI44</accession>
<dbReference type="OrthoDB" id="3226344at2759"/>
<reference evidence="2 3" key="1">
    <citation type="submission" date="2014-06" db="EMBL/GenBank/DDBJ databases">
        <title>Evolutionary Origins and Diversification of the Mycorrhizal Mutualists.</title>
        <authorList>
            <consortium name="DOE Joint Genome Institute"/>
            <consortium name="Mycorrhizal Genomics Consortium"/>
            <person name="Kohler A."/>
            <person name="Kuo A."/>
            <person name="Nagy L.G."/>
            <person name="Floudas D."/>
            <person name="Copeland A."/>
            <person name="Barry K.W."/>
            <person name="Cichocki N."/>
            <person name="Veneault-Fourrey C."/>
            <person name="LaButti K."/>
            <person name="Lindquist E.A."/>
            <person name="Lipzen A."/>
            <person name="Lundell T."/>
            <person name="Morin E."/>
            <person name="Murat C."/>
            <person name="Riley R."/>
            <person name="Ohm R."/>
            <person name="Sun H."/>
            <person name="Tunlid A."/>
            <person name="Henrissat B."/>
            <person name="Grigoriev I.V."/>
            <person name="Hibbett D.S."/>
            <person name="Martin F."/>
        </authorList>
    </citation>
    <scope>NUCLEOTIDE SEQUENCE [LARGE SCALE GENOMIC DNA]</scope>
    <source>
        <strain evidence="2 3">SS14</strain>
    </source>
</reference>
<dbReference type="Proteomes" id="UP000054279">
    <property type="component" value="Unassembled WGS sequence"/>
</dbReference>